<accession>A0A915IR85</accession>
<keyword evidence="2" id="KW-0539">Nucleus</keyword>
<dbReference type="InterPro" id="IPR009071">
    <property type="entry name" value="HMG_box_dom"/>
</dbReference>
<dbReference type="InterPro" id="IPR050342">
    <property type="entry name" value="HMGB"/>
</dbReference>
<evidence type="ECO:0000313" key="5">
    <source>
        <dbReference type="Proteomes" id="UP000887565"/>
    </source>
</evidence>
<dbReference type="Pfam" id="PF00505">
    <property type="entry name" value="HMG_box"/>
    <property type="match status" value="1"/>
</dbReference>
<dbReference type="Gene3D" id="1.10.30.10">
    <property type="entry name" value="High mobility group box domain"/>
    <property type="match status" value="2"/>
</dbReference>
<keyword evidence="5" id="KW-1185">Reference proteome</keyword>
<dbReference type="CDD" id="cd00084">
    <property type="entry name" value="HMG-box_SF"/>
    <property type="match status" value="1"/>
</dbReference>
<dbReference type="WBParaSite" id="nRc.2.0.1.t16375-RA">
    <property type="protein sequence ID" value="nRc.2.0.1.t16375-RA"/>
    <property type="gene ID" value="nRc.2.0.1.g16375"/>
</dbReference>
<name>A0A915IR85_ROMCU</name>
<feature type="region of interest" description="Disordered" evidence="3">
    <location>
        <begin position="144"/>
        <end position="166"/>
    </location>
</feature>
<dbReference type="PROSITE" id="PS50118">
    <property type="entry name" value="HMG_BOX_2"/>
    <property type="match status" value="1"/>
</dbReference>
<proteinExistence type="predicted"/>
<feature type="domain" description="HMG box" evidence="4">
    <location>
        <begin position="198"/>
        <end position="266"/>
    </location>
</feature>
<evidence type="ECO:0000256" key="3">
    <source>
        <dbReference type="SAM" id="MobiDB-lite"/>
    </source>
</evidence>
<reference evidence="6" key="1">
    <citation type="submission" date="2022-11" db="UniProtKB">
        <authorList>
            <consortium name="WormBaseParasite"/>
        </authorList>
    </citation>
    <scope>IDENTIFICATION</scope>
</reference>
<evidence type="ECO:0000256" key="2">
    <source>
        <dbReference type="PROSITE-ProRule" id="PRU00267"/>
    </source>
</evidence>
<evidence type="ECO:0000259" key="4">
    <source>
        <dbReference type="PROSITE" id="PS50118"/>
    </source>
</evidence>
<evidence type="ECO:0000313" key="6">
    <source>
        <dbReference type="WBParaSite" id="nRc.2.0.1.t16375-RA"/>
    </source>
</evidence>
<evidence type="ECO:0000256" key="1">
    <source>
        <dbReference type="ARBA" id="ARBA00023125"/>
    </source>
</evidence>
<protein>
    <submittedName>
        <fullName evidence="6">HMG box domain-containing protein</fullName>
    </submittedName>
</protein>
<dbReference type="AlphaFoldDB" id="A0A915IR85"/>
<feature type="DNA-binding region" description="HMG box" evidence="2">
    <location>
        <begin position="198"/>
        <end position="266"/>
    </location>
</feature>
<dbReference type="GO" id="GO:0005634">
    <property type="term" value="C:nucleus"/>
    <property type="evidence" value="ECO:0007669"/>
    <property type="project" value="UniProtKB-UniRule"/>
</dbReference>
<dbReference type="PANTHER" id="PTHR48112">
    <property type="entry name" value="HIGH MOBILITY GROUP PROTEIN DSP1"/>
    <property type="match status" value="1"/>
</dbReference>
<feature type="compositionally biased region" description="Basic and acidic residues" evidence="3">
    <location>
        <begin position="153"/>
        <end position="166"/>
    </location>
</feature>
<sequence length="298" mass="35006">MAFSPDRPRINPNIRPPRRTRTAYVFFIQENFPKVARKFETRNPQPVIRHLAQMWRDLRIDVATEFGILRSSYHRLFVSTTLKQLPHIVKARIKRDVTNLLYDAEAGCNQSGASGYPSQAIIQPTASAALVCQSQPCMKLATSAPSLYQSQSPEKEKQRYRQRQKNDHERYINMKQKFYNAYKMRPPKLFRRGSQCASHRSRKASVLFEMEAYDQLRLGHPEWNETQIDAEMAKKWNCLEPAQRSIYIRSALNNKVEFDRRLKEYRLLKSRRALDEHMKNGLKIVEERYKQSNATNAI</sequence>
<dbReference type="GO" id="GO:0003677">
    <property type="term" value="F:DNA binding"/>
    <property type="evidence" value="ECO:0007669"/>
    <property type="project" value="UniProtKB-UniRule"/>
</dbReference>
<dbReference type="SUPFAM" id="SSF47095">
    <property type="entry name" value="HMG-box"/>
    <property type="match status" value="2"/>
</dbReference>
<keyword evidence="1 2" id="KW-0238">DNA-binding</keyword>
<dbReference type="InterPro" id="IPR036910">
    <property type="entry name" value="HMG_box_dom_sf"/>
</dbReference>
<organism evidence="5 6">
    <name type="scientific">Romanomermis culicivorax</name>
    <name type="common">Nematode worm</name>
    <dbReference type="NCBI Taxonomy" id="13658"/>
    <lineage>
        <taxon>Eukaryota</taxon>
        <taxon>Metazoa</taxon>
        <taxon>Ecdysozoa</taxon>
        <taxon>Nematoda</taxon>
        <taxon>Enoplea</taxon>
        <taxon>Dorylaimia</taxon>
        <taxon>Mermithida</taxon>
        <taxon>Mermithoidea</taxon>
        <taxon>Mermithidae</taxon>
        <taxon>Romanomermis</taxon>
    </lineage>
</organism>
<dbReference type="Proteomes" id="UP000887565">
    <property type="component" value="Unplaced"/>
</dbReference>